<keyword evidence="1" id="KW-0548">Nucleotidyltransferase</keyword>
<dbReference type="Gene3D" id="3.90.550.10">
    <property type="entry name" value="Spore Coat Polysaccharide Biosynthesis Protein SpsA, Chain A"/>
    <property type="match status" value="1"/>
</dbReference>
<dbReference type="OrthoDB" id="9805604at2"/>
<dbReference type="Pfam" id="PF02348">
    <property type="entry name" value="CTP_transf_3"/>
    <property type="match status" value="1"/>
</dbReference>
<dbReference type="InterPro" id="IPR050793">
    <property type="entry name" value="CMP-NeuNAc_synthase"/>
</dbReference>
<dbReference type="RefSeq" id="WP_101073707.1">
    <property type="nucleotide sequence ID" value="NZ_PISP01000003.1"/>
</dbReference>
<dbReference type="SUPFAM" id="SSF53448">
    <property type="entry name" value="Nucleotide-diphospho-sugar transferases"/>
    <property type="match status" value="1"/>
</dbReference>
<evidence type="ECO:0000313" key="1">
    <source>
        <dbReference type="EMBL" id="PKD43233.1"/>
    </source>
</evidence>
<sequence length="226" mass="25442">MIAIIPARGGSKGLPGKNIKPLNGKPLIVYTIEAALTSDYISEVILTTDSDEIASVAQEAGATIPFMRPTELAGDKSKAIDVYIYTIERLKKEKAIEVHDFIVLQPTSPLRLKEDIDASIQLFRQKKADSVISVTEASHPPVWAKKITPEGTLSDYFPEYSTNANRQEIEPAYMPNGAIFIFKYSLLKDKYRYYFSRTYPYIMPAERSVDIDSQLDFDFAEFLLSK</sequence>
<name>A0A2N0VGC2_9BACT</name>
<proteinExistence type="predicted"/>
<gene>
    <name evidence="1" type="ORF">CWD77_11505</name>
</gene>
<keyword evidence="1" id="KW-0808">Transferase</keyword>
<accession>A0A2N0VGC2</accession>
<dbReference type="PANTHER" id="PTHR21485:SF6">
    <property type="entry name" value="N-ACYLNEURAMINATE CYTIDYLYLTRANSFERASE-RELATED"/>
    <property type="match status" value="1"/>
</dbReference>
<dbReference type="InterPro" id="IPR003329">
    <property type="entry name" value="Cytidylyl_trans"/>
</dbReference>
<dbReference type="AlphaFoldDB" id="A0A2N0VGC2"/>
<dbReference type="GO" id="GO:0008781">
    <property type="term" value="F:N-acylneuraminate cytidylyltransferase activity"/>
    <property type="evidence" value="ECO:0007669"/>
    <property type="project" value="TreeGrafter"/>
</dbReference>
<organism evidence="1 2">
    <name type="scientific">Rhodohalobacter barkolensis</name>
    <dbReference type="NCBI Taxonomy" id="2053187"/>
    <lineage>
        <taxon>Bacteria</taxon>
        <taxon>Pseudomonadati</taxon>
        <taxon>Balneolota</taxon>
        <taxon>Balneolia</taxon>
        <taxon>Balneolales</taxon>
        <taxon>Balneolaceae</taxon>
        <taxon>Rhodohalobacter</taxon>
    </lineage>
</organism>
<dbReference type="EMBL" id="PISP01000003">
    <property type="protein sequence ID" value="PKD43233.1"/>
    <property type="molecule type" value="Genomic_DNA"/>
</dbReference>
<evidence type="ECO:0000313" key="2">
    <source>
        <dbReference type="Proteomes" id="UP000233398"/>
    </source>
</evidence>
<reference evidence="1 2" key="1">
    <citation type="submission" date="2017-11" db="EMBL/GenBank/DDBJ databases">
        <title>Rhodohalobacter 15182 sp. nov., isolated from a salt lake.</title>
        <authorList>
            <person name="Han S."/>
        </authorList>
    </citation>
    <scope>NUCLEOTIDE SEQUENCE [LARGE SCALE GENOMIC DNA]</scope>
    <source>
        <strain evidence="1 2">15182</strain>
    </source>
</reference>
<comment type="caution">
    <text evidence="1">The sequence shown here is derived from an EMBL/GenBank/DDBJ whole genome shotgun (WGS) entry which is preliminary data.</text>
</comment>
<protein>
    <submittedName>
        <fullName evidence="1">Acylneuraminate cytidylyltransferase family protein</fullName>
    </submittedName>
</protein>
<dbReference type="PANTHER" id="PTHR21485">
    <property type="entry name" value="HAD SUPERFAMILY MEMBERS CMAS AND KDSC"/>
    <property type="match status" value="1"/>
</dbReference>
<dbReference type="InterPro" id="IPR029044">
    <property type="entry name" value="Nucleotide-diphossugar_trans"/>
</dbReference>
<dbReference type="CDD" id="cd02513">
    <property type="entry name" value="CMP-NeuAc_Synthase"/>
    <property type="match status" value="1"/>
</dbReference>
<dbReference type="Proteomes" id="UP000233398">
    <property type="component" value="Unassembled WGS sequence"/>
</dbReference>
<keyword evidence="2" id="KW-1185">Reference proteome</keyword>